<name>A0A836CYR2_SHEEP</name>
<dbReference type="EMBL" id="JAEMGP010000012">
    <property type="protein sequence ID" value="KAG5202634.1"/>
    <property type="molecule type" value="Genomic_DNA"/>
</dbReference>
<sequence>MPNATDAAAQETIRKVLHVLAQTYTDEVVLTLFEMDEQSQSVQYGCDGSPLDCKASVDHAQLELTYECLDKLNANGRHAVIQR</sequence>
<comment type="caution">
    <text evidence="1">The sequence shown here is derived from an EMBL/GenBank/DDBJ whole genome shotgun (WGS) entry which is preliminary data.</text>
</comment>
<protein>
    <submittedName>
        <fullName evidence="1">Uncharacterized protein</fullName>
    </submittedName>
</protein>
<reference evidence="1 2" key="1">
    <citation type="submission" date="2020-12" db="EMBL/GenBank/DDBJ databases">
        <title>De novo assembly of Tibetan sheep genome.</title>
        <authorList>
            <person name="Li X."/>
        </authorList>
    </citation>
    <scope>NUCLEOTIDE SEQUENCE [LARGE SCALE GENOMIC DNA]</scope>
    <source>
        <tissue evidence="1">Heart</tissue>
    </source>
</reference>
<dbReference type="Proteomes" id="UP000664991">
    <property type="component" value="Unassembled WGS sequence"/>
</dbReference>
<dbReference type="AlphaFoldDB" id="A0A836CYR2"/>
<proteinExistence type="predicted"/>
<organism evidence="1 2">
    <name type="scientific">Ovis aries</name>
    <name type="common">Sheep</name>
    <dbReference type="NCBI Taxonomy" id="9940"/>
    <lineage>
        <taxon>Eukaryota</taxon>
        <taxon>Metazoa</taxon>
        <taxon>Chordata</taxon>
        <taxon>Craniata</taxon>
        <taxon>Vertebrata</taxon>
        <taxon>Euteleostomi</taxon>
        <taxon>Mammalia</taxon>
        <taxon>Eutheria</taxon>
        <taxon>Laurasiatheria</taxon>
        <taxon>Artiodactyla</taxon>
        <taxon>Ruminantia</taxon>
        <taxon>Pecora</taxon>
        <taxon>Bovidae</taxon>
        <taxon>Caprinae</taxon>
        <taxon>Ovis</taxon>
    </lineage>
</organism>
<gene>
    <name evidence="1" type="ORF">JEQ12_004024</name>
</gene>
<evidence type="ECO:0000313" key="2">
    <source>
        <dbReference type="Proteomes" id="UP000664991"/>
    </source>
</evidence>
<evidence type="ECO:0000313" key="1">
    <source>
        <dbReference type="EMBL" id="KAG5202634.1"/>
    </source>
</evidence>
<accession>A0A836CYR2</accession>